<name>A0AAV5T8G1_9BILA</name>
<organism evidence="2 3">
    <name type="scientific">Pristionchus entomophagus</name>
    <dbReference type="NCBI Taxonomy" id="358040"/>
    <lineage>
        <taxon>Eukaryota</taxon>
        <taxon>Metazoa</taxon>
        <taxon>Ecdysozoa</taxon>
        <taxon>Nematoda</taxon>
        <taxon>Chromadorea</taxon>
        <taxon>Rhabditida</taxon>
        <taxon>Rhabditina</taxon>
        <taxon>Diplogasteromorpha</taxon>
        <taxon>Diplogasteroidea</taxon>
        <taxon>Neodiplogasteridae</taxon>
        <taxon>Pristionchus</taxon>
    </lineage>
</organism>
<keyword evidence="3" id="KW-1185">Reference proteome</keyword>
<evidence type="ECO:0000256" key="1">
    <source>
        <dbReference type="SAM" id="MobiDB-lite"/>
    </source>
</evidence>
<gene>
    <name evidence="2" type="ORF">PENTCL1PPCAC_10795</name>
</gene>
<feature type="region of interest" description="Disordered" evidence="1">
    <location>
        <begin position="50"/>
        <end position="86"/>
    </location>
</feature>
<sequence>MLQDNSLASSCASWPFSSALRHLPNTSDTPLLRTMATLLTDMVDTLDMAGATLDTPRGGDRTREERDLRDLPDPDLSDLLDSLETS</sequence>
<comment type="caution">
    <text evidence="2">The sequence shown here is derived from an EMBL/GenBank/DDBJ whole genome shotgun (WGS) entry which is preliminary data.</text>
</comment>
<feature type="non-terminal residue" evidence="2">
    <location>
        <position position="86"/>
    </location>
</feature>
<proteinExistence type="predicted"/>
<evidence type="ECO:0000313" key="2">
    <source>
        <dbReference type="EMBL" id="GMS88620.1"/>
    </source>
</evidence>
<protein>
    <submittedName>
        <fullName evidence="2">Uncharacterized protein</fullName>
    </submittedName>
</protein>
<dbReference type="AlphaFoldDB" id="A0AAV5T8G1"/>
<reference evidence="2" key="1">
    <citation type="submission" date="2023-10" db="EMBL/GenBank/DDBJ databases">
        <title>Genome assembly of Pristionchus species.</title>
        <authorList>
            <person name="Yoshida K."/>
            <person name="Sommer R.J."/>
        </authorList>
    </citation>
    <scope>NUCLEOTIDE SEQUENCE</scope>
    <source>
        <strain evidence="2">RS0144</strain>
    </source>
</reference>
<dbReference type="Proteomes" id="UP001432027">
    <property type="component" value="Unassembled WGS sequence"/>
</dbReference>
<dbReference type="EMBL" id="BTSX01000003">
    <property type="protein sequence ID" value="GMS88620.1"/>
    <property type="molecule type" value="Genomic_DNA"/>
</dbReference>
<feature type="compositionally biased region" description="Basic and acidic residues" evidence="1">
    <location>
        <begin position="57"/>
        <end position="72"/>
    </location>
</feature>
<evidence type="ECO:0000313" key="3">
    <source>
        <dbReference type="Proteomes" id="UP001432027"/>
    </source>
</evidence>
<accession>A0AAV5T8G1</accession>